<feature type="signal peptide" evidence="2">
    <location>
        <begin position="1"/>
        <end position="19"/>
    </location>
</feature>
<proteinExistence type="predicted"/>
<sequence>MARINQVLIFFAFVGNILAQEGYSYQRPEKPFGPTPAPGGFPGGTPPTYGPPQAGGFPTQPKPGQIGGFPTPSGPGFPPSGGFPSPTTPSRPGFPPSGGFPSTPSGPGYPPAGQVEGFPSTVTPSGPGGFPSPPTPSRPGFPPSGGFPSPTTPSGPGYPPAGQVGGFPGTVTPSGPGVEDSQALQDLVFQVLQLHLVLDILHQVKLGVFQLPLNRSLDLEVFPELLHLRVSSYLVVFLVLVLLLNLEVFREVFQHLEVSLQGHKDLPVPSQELKEVEEGKKDSMRRKKGIIQQFPENLTRIIPFSPKFPKLPSPVINNNIQDITPMLKLDVKCSIFVQIIKLMIFFVPMVPSSTRSTWFVSGGTNLIVIQLHLCTESMQIFTTIPLWERNKDPKDQLEYNHKDLEDSQLLPQVLEDTQQGLELLQLDHKDLEDTQQDRKDLEDFQLDPKLLQDLGDTQQGLEHPQRDRKDHKLLQDLEDTRQDQGDLEDIQQDQEHLQRDRKDLEDFQLDHKLPQALEDIQQDLKDLQVIQLHLKLLEDTPQDLEPLQQDLEGSPLDLKLPQDLGKGIRVEDLRFLSQVPSQKSRQENIYRLLMENDLILKIPLLILLLNNL</sequence>
<feature type="chain" id="PRO_5007299604" evidence="2">
    <location>
        <begin position="20"/>
        <end position="612"/>
    </location>
</feature>
<reference evidence="3 4" key="2">
    <citation type="journal article" date="2010" name="Nucleic Acids Res.">
        <title>BeetleBase in 2010: revisions to provide comprehensive genomic information for Tribolium castaneum.</title>
        <authorList>
            <person name="Kim H.S."/>
            <person name="Murphy T."/>
            <person name="Xia J."/>
            <person name="Caragea D."/>
            <person name="Park Y."/>
            <person name="Beeman R.W."/>
            <person name="Lorenzen M.D."/>
            <person name="Butcher S."/>
            <person name="Manak J.R."/>
            <person name="Brown S.J."/>
        </authorList>
    </citation>
    <scope>GENOME REANNOTATION</scope>
    <source>
        <strain evidence="3 4">Georgia GA2</strain>
    </source>
</reference>
<dbReference type="EMBL" id="KQ971380">
    <property type="protein sequence ID" value="KYB25038.1"/>
    <property type="molecule type" value="Genomic_DNA"/>
</dbReference>
<reference evidence="3 4" key="1">
    <citation type="journal article" date="2008" name="Nature">
        <title>The genome of the model beetle and pest Tribolium castaneum.</title>
        <authorList>
            <consortium name="Tribolium Genome Sequencing Consortium"/>
            <person name="Richards S."/>
            <person name="Gibbs R.A."/>
            <person name="Weinstock G.M."/>
            <person name="Brown S.J."/>
            <person name="Denell R."/>
            <person name="Beeman R.W."/>
            <person name="Gibbs R."/>
            <person name="Beeman R.W."/>
            <person name="Brown S.J."/>
            <person name="Bucher G."/>
            <person name="Friedrich M."/>
            <person name="Grimmelikhuijzen C.J."/>
            <person name="Klingler M."/>
            <person name="Lorenzen M."/>
            <person name="Richards S."/>
            <person name="Roth S."/>
            <person name="Schroder R."/>
            <person name="Tautz D."/>
            <person name="Zdobnov E.M."/>
            <person name="Muzny D."/>
            <person name="Gibbs R.A."/>
            <person name="Weinstock G.M."/>
            <person name="Attaway T."/>
            <person name="Bell S."/>
            <person name="Buhay C.J."/>
            <person name="Chandrabose M.N."/>
            <person name="Chavez D."/>
            <person name="Clerk-Blankenburg K.P."/>
            <person name="Cree A."/>
            <person name="Dao M."/>
            <person name="Davis C."/>
            <person name="Chacko J."/>
            <person name="Dinh H."/>
            <person name="Dugan-Rocha S."/>
            <person name="Fowler G."/>
            <person name="Garner T.T."/>
            <person name="Garnes J."/>
            <person name="Gnirke A."/>
            <person name="Hawes A."/>
            <person name="Hernandez J."/>
            <person name="Hines S."/>
            <person name="Holder M."/>
            <person name="Hume J."/>
            <person name="Jhangiani S.N."/>
            <person name="Joshi V."/>
            <person name="Khan Z.M."/>
            <person name="Jackson L."/>
            <person name="Kovar C."/>
            <person name="Kowis A."/>
            <person name="Lee S."/>
            <person name="Lewis L.R."/>
            <person name="Margolis J."/>
            <person name="Morgan M."/>
            <person name="Nazareth L.V."/>
            <person name="Nguyen N."/>
            <person name="Okwuonu G."/>
            <person name="Parker D."/>
            <person name="Richards S."/>
            <person name="Ruiz S.J."/>
            <person name="Santibanez J."/>
            <person name="Savard J."/>
            <person name="Scherer S.E."/>
            <person name="Schneider B."/>
            <person name="Sodergren E."/>
            <person name="Tautz D."/>
            <person name="Vattahil S."/>
            <person name="Villasana D."/>
            <person name="White C.S."/>
            <person name="Wright R."/>
            <person name="Park Y."/>
            <person name="Beeman R.W."/>
            <person name="Lord J."/>
            <person name="Oppert B."/>
            <person name="Lorenzen M."/>
            <person name="Brown S."/>
            <person name="Wang L."/>
            <person name="Savard J."/>
            <person name="Tautz D."/>
            <person name="Richards S."/>
            <person name="Weinstock G."/>
            <person name="Gibbs R.A."/>
            <person name="Liu Y."/>
            <person name="Worley K."/>
            <person name="Weinstock G."/>
            <person name="Elsik C.G."/>
            <person name="Reese J.T."/>
            <person name="Elhaik E."/>
            <person name="Landan G."/>
            <person name="Graur D."/>
            <person name="Arensburger P."/>
            <person name="Atkinson P."/>
            <person name="Beeman R.W."/>
            <person name="Beidler J."/>
            <person name="Brown S.J."/>
            <person name="Demuth J.P."/>
            <person name="Drury D.W."/>
            <person name="Du Y.Z."/>
            <person name="Fujiwara H."/>
            <person name="Lorenzen M."/>
            <person name="Maselli V."/>
            <person name="Osanai M."/>
            <person name="Park Y."/>
            <person name="Robertson H.M."/>
            <person name="Tu Z."/>
            <person name="Wang J.J."/>
            <person name="Wang S."/>
            <person name="Richards S."/>
            <person name="Song H."/>
            <person name="Zhang L."/>
            <person name="Sodergren E."/>
            <person name="Werner D."/>
            <person name="Stanke M."/>
            <person name="Morgenstern B."/>
            <person name="Solovyev V."/>
            <person name="Kosarev P."/>
            <person name="Brown G."/>
            <person name="Chen H.C."/>
            <person name="Ermolaeva O."/>
            <person name="Hlavina W."/>
            <person name="Kapustin Y."/>
            <person name="Kiryutin B."/>
            <person name="Kitts P."/>
            <person name="Maglott D."/>
            <person name="Pruitt K."/>
            <person name="Sapojnikov V."/>
            <person name="Souvorov A."/>
            <person name="Mackey A.J."/>
            <person name="Waterhouse R.M."/>
            <person name="Wyder S."/>
            <person name="Zdobnov E.M."/>
            <person name="Zdobnov E.M."/>
            <person name="Wyder S."/>
            <person name="Kriventseva E.V."/>
            <person name="Kadowaki T."/>
            <person name="Bork P."/>
            <person name="Aranda M."/>
            <person name="Bao R."/>
            <person name="Beermann A."/>
            <person name="Berns N."/>
            <person name="Bolognesi R."/>
            <person name="Bonneton F."/>
            <person name="Bopp D."/>
            <person name="Brown S.J."/>
            <person name="Bucher G."/>
            <person name="Butts T."/>
            <person name="Chaumot A."/>
            <person name="Denell R.E."/>
            <person name="Ferrier D.E."/>
            <person name="Friedrich M."/>
            <person name="Gordon C.M."/>
            <person name="Jindra M."/>
            <person name="Klingler M."/>
            <person name="Lan Q."/>
            <person name="Lattorff H.M."/>
            <person name="Laudet V."/>
            <person name="von Levetsow C."/>
            <person name="Liu Z."/>
            <person name="Lutz R."/>
            <person name="Lynch J.A."/>
            <person name="da Fonseca R.N."/>
            <person name="Posnien N."/>
            <person name="Reuter R."/>
            <person name="Roth S."/>
            <person name="Savard J."/>
            <person name="Schinko J.B."/>
            <person name="Schmitt C."/>
            <person name="Schoppmeier M."/>
            <person name="Schroder R."/>
            <person name="Shippy T.D."/>
            <person name="Simonnet F."/>
            <person name="Marques-Souza H."/>
            <person name="Tautz D."/>
            <person name="Tomoyasu Y."/>
            <person name="Trauner J."/>
            <person name="Van der Zee M."/>
            <person name="Vervoort M."/>
            <person name="Wittkopp N."/>
            <person name="Wimmer E.A."/>
            <person name="Yang X."/>
            <person name="Jones A.K."/>
            <person name="Sattelle D.B."/>
            <person name="Ebert P.R."/>
            <person name="Nelson D."/>
            <person name="Scott J.G."/>
            <person name="Beeman R.W."/>
            <person name="Muthukrishnan S."/>
            <person name="Kramer K.J."/>
            <person name="Arakane Y."/>
            <person name="Beeman R.W."/>
            <person name="Zhu Q."/>
            <person name="Hogenkamp D."/>
            <person name="Dixit R."/>
            <person name="Oppert B."/>
            <person name="Jiang H."/>
            <person name="Zou Z."/>
            <person name="Marshall J."/>
            <person name="Elpidina E."/>
            <person name="Vinokurov K."/>
            <person name="Oppert C."/>
            <person name="Zou Z."/>
            <person name="Evans J."/>
            <person name="Lu Z."/>
            <person name="Zhao P."/>
            <person name="Sumathipala N."/>
            <person name="Altincicek B."/>
            <person name="Vilcinskas A."/>
            <person name="Williams M."/>
            <person name="Hultmark D."/>
            <person name="Hetru C."/>
            <person name="Jiang H."/>
            <person name="Grimmelikhuijzen C.J."/>
            <person name="Hauser F."/>
            <person name="Cazzamali G."/>
            <person name="Williamson M."/>
            <person name="Park Y."/>
            <person name="Li B."/>
            <person name="Tanaka Y."/>
            <person name="Predel R."/>
            <person name="Neupert S."/>
            <person name="Schachtner J."/>
            <person name="Verleyen P."/>
            <person name="Raible F."/>
            <person name="Bork P."/>
            <person name="Friedrich M."/>
            <person name="Walden K.K."/>
            <person name="Robertson H.M."/>
            <person name="Angeli S."/>
            <person name="Foret S."/>
            <person name="Bucher G."/>
            <person name="Schuetz S."/>
            <person name="Maleszka R."/>
            <person name="Wimmer E.A."/>
            <person name="Beeman R.W."/>
            <person name="Lorenzen M."/>
            <person name="Tomoyasu Y."/>
            <person name="Miller S.C."/>
            <person name="Grossmann D."/>
            <person name="Bucher G."/>
        </authorList>
    </citation>
    <scope>NUCLEOTIDE SEQUENCE [LARGE SCALE GENOMIC DNA]</scope>
    <source>
        <strain evidence="3 4">Georgia GA2</strain>
    </source>
</reference>
<dbReference type="Proteomes" id="UP000007266">
    <property type="component" value="Linkage group 10"/>
</dbReference>
<dbReference type="STRING" id="7070.A0A139WAT6"/>
<protein>
    <submittedName>
        <fullName evidence="3">Uncharacterized protein</fullName>
    </submittedName>
</protein>
<name>A0A139WAT6_TRICA</name>
<feature type="compositionally biased region" description="Pro residues" evidence="1">
    <location>
        <begin position="130"/>
        <end position="142"/>
    </location>
</feature>
<evidence type="ECO:0000313" key="3">
    <source>
        <dbReference type="EMBL" id="KYB25038.1"/>
    </source>
</evidence>
<organism evidence="3 4">
    <name type="scientific">Tribolium castaneum</name>
    <name type="common">Red flour beetle</name>
    <dbReference type="NCBI Taxonomy" id="7070"/>
    <lineage>
        <taxon>Eukaryota</taxon>
        <taxon>Metazoa</taxon>
        <taxon>Ecdysozoa</taxon>
        <taxon>Arthropoda</taxon>
        <taxon>Hexapoda</taxon>
        <taxon>Insecta</taxon>
        <taxon>Pterygota</taxon>
        <taxon>Neoptera</taxon>
        <taxon>Endopterygota</taxon>
        <taxon>Coleoptera</taxon>
        <taxon>Polyphaga</taxon>
        <taxon>Cucujiformia</taxon>
        <taxon>Tenebrionidae</taxon>
        <taxon>Tenebrionidae incertae sedis</taxon>
        <taxon>Tribolium</taxon>
    </lineage>
</organism>
<keyword evidence="2" id="KW-0732">Signal</keyword>
<feature type="compositionally biased region" description="Pro residues" evidence="1">
    <location>
        <begin position="86"/>
        <end position="95"/>
    </location>
</feature>
<feature type="compositionally biased region" description="Pro residues" evidence="1">
    <location>
        <begin position="150"/>
        <end position="159"/>
    </location>
</feature>
<feature type="compositionally biased region" description="Low complexity" evidence="1">
    <location>
        <begin position="96"/>
        <end position="106"/>
    </location>
</feature>
<gene>
    <name evidence="3" type="primary">AUGUSTUS-3.0.2_31635</name>
    <name evidence="3" type="ORF">TcasGA2_TC031635</name>
</gene>
<keyword evidence="4" id="KW-1185">Reference proteome</keyword>
<evidence type="ECO:0000256" key="2">
    <source>
        <dbReference type="SAM" id="SignalP"/>
    </source>
</evidence>
<dbReference type="AlphaFoldDB" id="A0A139WAT6"/>
<accession>A0A139WAT6</accession>
<dbReference type="InParanoid" id="A0A139WAT6"/>
<feature type="compositionally biased region" description="Pro residues" evidence="1">
    <location>
        <begin position="31"/>
        <end position="50"/>
    </location>
</feature>
<feature type="region of interest" description="Disordered" evidence="1">
    <location>
        <begin position="28"/>
        <end position="178"/>
    </location>
</feature>
<evidence type="ECO:0000313" key="4">
    <source>
        <dbReference type="Proteomes" id="UP000007266"/>
    </source>
</evidence>
<evidence type="ECO:0000256" key="1">
    <source>
        <dbReference type="SAM" id="MobiDB-lite"/>
    </source>
</evidence>